<dbReference type="PANTHER" id="PTHR24399:SF70">
    <property type="entry name" value="C2H2-TYPE DOMAIN-CONTAINING PROTEIN"/>
    <property type="match status" value="1"/>
</dbReference>
<dbReference type="SMART" id="SM00868">
    <property type="entry name" value="zf-AD"/>
    <property type="match status" value="2"/>
</dbReference>
<evidence type="ECO:0000256" key="4">
    <source>
        <dbReference type="ARBA" id="ARBA00022723"/>
    </source>
</evidence>
<dbReference type="Pfam" id="PF07776">
    <property type="entry name" value="zf-AD"/>
    <property type="match status" value="1"/>
</dbReference>
<accession>A0A9R0DIL1</accession>
<feature type="domain" description="C2H2-type" evidence="15">
    <location>
        <begin position="410"/>
        <end position="437"/>
    </location>
</feature>
<dbReference type="Gene3D" id="3.40.1800.20">
    <property type="match status" value="1"/>
</dbReference>
<dbReference type="GO" id="GO:0005654">
    <property type="term" value="C:nucleoplasm"/>
    <property type="evidence" value="ECO:0007669"/>
    <property type="project" value="TreeGrafter"/>
</dbReference>
<comment type="subcellular location">
    <subcellularLocation>
        <location evidence="2">Nucleus</location>
    </subcellularLocation>
</comment>
<keyword evidence="6 12" id="KW-0863">Zinc-finger</keyword>
<feature type="domain" description="C2H2-type" evidence="15">
    <location>
        <begin position="353"/>
        <end position="380"/>
    </location>
</feature>
<evidence type="ECO:0000256" key="10">
    <source>
        <dbReference type="ARBA" id="ARBA00023163"/>
    </source>
</evidence>
<dbReference type="PROSITE" id="PS50157">
    <property type="entry name" value="ZINC_FINGER_C2H2_2"/>
    <property type="match status" value="7"/>
</dbReference>
<evidence type="ECO:0000256" key="12">
    <source>
        <dbReference type="PROSITE-ProRule" id="PRU00042"/>
    </source>
</evidence>
<comment type="similarity">
    <text evidence="3">Belongs to the krueppel C2H2-type zinc-finger protein family.</text>
</comment>
<feature type="domain" description="C2H2-type" evidence="15">
    <location>
        <begin position="494"/>
        <end position="517"/>
    </location>
</feature>
<protein>
    <submittedName>
        <fullName evidence="18">Zinc finger protein 567-like</fullName>
    </submittedName>
</protein>
<keyword evidence="9" id="KW-0238">DNA-binding</keyword>
<feature type="binding site" evidence="13">
    <location>
        <position position="12"/>
    </location>
    <ligand>
        <name>Zn(2+)</name>
        <dbReference type="ChEBI" id="CHEBI:29105"/>
    </ligand>
</feature>
<feature type="domain" description="C2H2-type" evidence="15">
    <location>
        <begin position="438"/>
        <end position="465"/>
    </location>
</feature>
<evidence type="ECO:0000256" key="11">
    <source>
        <dbReference type="ARBA" id="ARBA00023242"/>
    </source>
</evidence>
<organism evidence="17 18">
    <name type="scientific">Spodoptera frugiperda</name>
    <name type="common">Fall armyworm</name>
    <dbReference type="NCBI Taxonomy" id="7108"/>
    <lineage>
        <taxon>Eukaryota</taxon>
        <taxon>Metazoa</taxon>
        <taxon>Ecdysozoa</taxon>
        <taxon>Arthropoda</taxon>
        <taxon>Hexapoda</taxon>
        <taxon>Insecta</taxon>
        <taxon>Pterygota</taxon>
        <taxon>Neoptera</taxon>
        <taxon>Endopterygota</taxon>
        <taxon>Lepidoptera</taxon>
        <taxon>Glossata</taxon>
        <taxon>Ditrysia</taxon>
        <taxon>Noctuoidea</taxon>
        <taxon>Noctuidae</taxon>
        <taxon>Amphipyrinae</taxon>
        <taxon>Spodoptera</taxon>
    </lineage>
</organism>
<evidence type="ECO:0000256" key="9">
    <source>
        <dbReference type="ARBA" id="ARBA00023125"/>
    </source>
</evidence>
<dbReference type="InterPro" id="IPR012934">
    <property type="entry name" value="Znf_AD"/>
</dbReference>
<keyword evidence="17" id="KW-1185">Reference proteome</keyword>
<evidence type="ECO:0000256" key="2">
    <source>
        <dbReference type="ARBA" id="ARBA00004123"/>
    </source>
</evidence>
<evidence type="ECO:0000256" key="5">
    <source>
        <dbReference type="ARBA" id="ARBA00022737"/>
    </source>
</evidence>
<dbReference type="Pfam" id="PF00096">
    <property type="entry name" value="zf-C2H2"/>
    <property type="match status" value="4"/>
</dbReference>
<dbReference type="Proteomes" id="UP000829999">
    <property type="component" value="Chromosome 22"/>
</dbReference>
<dbReference type="SUPFAM" id="SSF57716">
    <property type="entry name" value="Glucocorticoid receptor-like (DNA-binding domain)"/>
    <property type="match status" value="1"/>
</dbReference>
<dbReference type="PROSITE" id="PS51915">
    <property type="entry name" value="ZAD"/>
    <property type="match status" value="1"/>
</dbReference>
<keyword evidence="10" id="KW-0804">Transcription</keyword>
<keyword evidence="4 13" id="KW-0479">Metal-binding</keyword>
<evidence type="ECO:0000256" key="8">
    <source>
        <dbReference type="ARBA" id="ARBA00023015"/>
    </source>
</evidence>
<keyword evidence="7 13" id="KW-0862">Zinc</keyword>
<feature type="binding site" evidence="13">
    <location>
        <position position="9"/>
    </location>
    <ligand>
        <name>Zn(2+)</name>
        <dbReference type="ChEBI" id="CHEBI:29105"/>
    </ligand>
</feature>
<dbReference type="SUPFAM" id="SSF57667">
    <property type="entry name" value="beta-beta-alpha zinc fingers"/>
    <property type="match status" value="3"/>
</dbReference>
<dbReference type="InterPro" id="IPR013087">
    <property type="entry name" value="Znf_C2H2_type"/>
</dbReference>
<keyword evidence="5" id="KW-0677">Repeat</keyword>
<evidence type="ECO:0000256" key="7">
    <source>
        <dbReference type="ARBA" id="ARBA00022833"/>
    </source>
</evidence>
<keyword evidence="8" id="KW-0805">Transcription regulation</keyword>
<dbReference type="FunFam" id="3.30.160.60:FF:000226">
    <property type="entry name" value="Zinc finger protein 236 variant"/>
    <property type="match status" value="1"/>
</dbReference>
<evidence type="ECO:0000313" key="17">
    <source>
        <dbReference type="Proteomes" id="UP000829999"/>
    </source>
</evidence>
<dbReference type="SMART" id="SM00355">
    <property type="entry name" value="ZnF_C2H2"/>
    <property type="match status" value="9"/>
</dbReference>
<dbReference type="Gene3D" id="3.30.160.60">
    <property type="entry name" value="Classic Zinc Finger"/>
    <property type="match status" value="6"/>
</dbReference>
<evidence type="ECO:0000256" key="13">
    <source>
        <dbReference type="PROSITE-ProRule" id="PRU01263"/>
    </source>
</evidence>
<feature type="domain" description="C2H2-type" evidence="15">
    <location>
        <begin position="466"/>
        <end position="493"/>
    </location>
</feature>
<evidence type="ECO:0000256" key="3">
    <source>
        <dbReference type="ARBA" id="ARBA00006991"/>
    </source>
</evidence>
<feature type="domain" description="C2H2-type" evidence="15">
    <location>
        <begin position="287"/>
        <end position="315"/>
    </location>
</feature>
<comment type="function">
    <text evidence="1">May be involved in transcriptional regulation.</text>
</comment>
<feature type="binding site" evidence="13">
    <location>
        <position position="56"/>
    </location>
    <ligand>
        <name>Zn(2+)</name>
        <dbReference type="ChEBI" id="CHEBI:29105"/>
    </ligand>
</feature>
<reference evidence="18" key="1">
    <citation type="submission" date="2025-08" db="UniProtKB">
        <authorList>
            <consortium name="RefSeq"/>
        </authorList>
    </citation>
    <scope>IDENTIFICATION</scope>
    <source>
        <tissue evidence="18">Whole larval tissue</tissue>
    </source>
</reference>
<dbReference type="PROSITE" id="PS00028">
    <property type="entry name" value="ZINC_FINGER_C2H2_1"/>
    <property type="match status" value="8"/>
</dbReference>
<feature type="compositionally biased region" description="Basic residues" evidence="14">
    <location>
        <begin position="544"/>
        <end position="561"/>
    </location>
</feature>
<dbReference type="AlphaFoldDB" id="A0A9R0DIL1"/>
<dbReference type="OrthoDB" id="3437960at2759"/>
<dbReference type="GO" id="GO:0001817">
    <property type="term" value="P:regulation of cytokine production"/>
    <property type="evidence" value="ECO:0007669"/>
    <property type="project" value="TreeGrafter"/>
</dbReference>
<dbReference type="GO" id="GO:0001227">
    <property type="term" value="F:DNA-binding transcription repressor activity, RNA polymerase II-specific"/>
    <property type="evidence" value="ECO:0007669"/>
    <property type="project" value="TreeGrafter"/>
</dbReference>
<dbReference type="FunFam" id="3.30.160.60:FF:000100">
    <property type="entry name" value="Zinc finger 45-like"/>
    <property type="match status" value="1"/>
</dbReference>
<dbReference type="PANTHER" id="PTHR24399">
    <property type="entry name" value="ZINC FINGER AND BTB DOMAIN-CONTAINING"/>
    <property type="match status" value="1"/>
</dbReference>
<keyword evidence="11" id="KW-0539">Nucleus</keyword>
<evidence type="ECO:0000259" key="16">
    <source>
        <dbReference type="PROSITE" id="PS51915"/>
    </source>
</evidence>
<gene>
    <name evidence="18" type="primary">LOC118279741</name>
</gene>
<feature type="compositionally biased region" description="Acidic residues" evidence="14">
    <location>
        <begin position="116"/>
        <end position="136"/>
    </location>
</feature>
<dbReference type="InterPro" id="IPR036236">
    <property type="entry name" value="Znf_C2H2_sf"/>
</dbReference>
<sequence length="607" mass="71241">MDITEEEFCRLCGDLKQNSDLIDLLIDTEKLLSINTMLERFNITLDLEKNLPTSVCSTCTSSLKQAYDFVSFLDLAQKAFEDCVSSSDGENDDDSVYLDVCSAEDSEISEEMTVGDDYDMSGVNEDCEKDDEEISNIDEVYKEDTGSIDDEESTESDDGPNTRSKRLNASKNAKYEKPIKKTNLKKKRTEAESIGDIEETETVELRRGRKKSLRTLISSELTPTWKTYKWICAYCDGYYYSLSELRVHSMQYHNICNPFRCLDCRARGSHIDKFIMHVVKHHPNLTLICHICSSDFSTTVELRQHKQKVHKLHRFTHICGMTFQTKEELENHKNNFYKNVTIRMTPFKDDEILICVICKKILKTKVLLNRHLLIHTDRKRNHPCKLCKKRFYTKRELTQHVVVHSEKRPHKCEICDFPFKMKSDLRKHVLKHFEMKQFTCDRCGKRFRLKKELIVHSKIHKDTRPFICDYCNKAFRYKHLLSQHIRIHTGVKPYKCKICSKKFTNWPNYNRHSKGVHGKNCARKKTSKGKDREKSLHGDSTFWNRRKRAGQRNRIKAKKNMQKSDSKIHTDTGLGSNLKVFDNIFYFMVTILICKDLFKMVYKNLII</sequence>
<dbReference type="GO" id="GO:0002682">
    <property type="term" value="P:regulation of immune system process"/>
    <property type="evidence" value="ECO:0007669"/>
    <property type="project" value="TreeGrafter"/>
</dbReference>
<evidence type="ECO:0000256" key="14">
    <source>
        <dbReference type="SAM" id="MobiDB-lite"/>
    </source>
</evidence>
<dbReference type="GeneID" id="118279741"/>
<feature type="compositionally biased region" description="Basic and acidic residues" evidence="14">
    <location>
        <begin position="528"/>
        <end position="537"/>
    </location>
</feature>
<dbReference type="GO" id="GO:0000978">
    <property type="term" value="F:RNA polymerase II cis-regulatory region sequence-specific DNA binding"/>
    <property type="evidence" value="ECO:0007669"/>
    <property type="project" value="TreeGrafter"/>
</dbReference>
<dbReference type="RefSeq" id="XP_035455359.2">
    <property type="nucleotide sequence ID" value="XM_035599466.2"/>
</dbReference>
<dbReference type="GO" id="GO:0008270">
    <property type="term" value="F:zinc ion binding"/>
    <property type="evidence" value="ECO:0007669"/>
    <property type="project" value="UniProtKB-UniRule"/>
</dbReference>
<evidence type="ECO:0000256" key="6">
    <source>
        <dbReference type="ARBA" id="ARBA00022771"/>
    </source>
</evidence>
<feature type="region of interest" description="Disordered" evidence="14">
    <location>
        <begin position="510"/>
        <end position="568"/>
    </location>
</feature>
<name>A0A9R0DIL1_SPOFR</name>
<evidence type="ECO:0000256" key="1">
    <source>
        <dbReference type="ARBA" id="ARBA00003767"/>
    </source>
</evidence>
<proteinExistence type="inferred from homology"/>
<feature type="compositionally biased region" description="Basic residues" evidence="14">
    <location>
        <begin position="511"/>
        <end position="527"/>
    </location>
</feature>
<feature type="domain" description="ZAD" evidence="16">
    <location>
        <begin position="7"/>
        <end position="83"/>
    </location>
</feature>
<feature type="domain" description="C2H2-type" evidence="15">
    <location>
        <begin position="382"/>
        <end position="409"/>
    </location>
</feature>
<evidence type="ECO:0000259" key="15">
    <source>
        <dbReference type="PROSITE" id="PS50157"/>
    </source>
</evidence>
<feature type="compositionally biased region" description="Acidic residues" evidence="14">
    <location>
        <begin position="146"/>
        <end position="158"/>
    </location>
</feature>
<evidence type="ECO:0000313" key="18">
    <source>
        <dbReference type="RefSeq" id="XP_035455359.2"/>
    </source>
</evidence>
<feature type="binding site" evidence="13">
    <location>
        <position position="59"/>
    </location>
    <ligand>
        <name>Zn(2+)</name>
        <dbReference type="ChEBI" id="CHEBI:29105"/>
    </ligand>
</feature>
<feature type="region of interest" description="Disordered" evidence="14">
    <location>
        <begin position="116"/>
        <end position="171"/>
    </location>
</feature>